<gene>
    <name evidence="3" type="ORF">DTO57_08470</name>
</gene>
<dbReference type="EMBL" id="QORO01000002">
    <property type="protein sequence ID" value="RCK60148.1"/>
    <property type="molecule type" value="Genomic_DNA"/>
</dbReference>
<protein>
    <recommendedName>
        <fullName evidence="5">PsbP C-terminal domain-containing protein</fullName>
    </recommendedName>
</protein>
<dbReference type="Proteomes" id="UP000253508">
    <property type="component" value="Unassembled WGS sequence"/>
</dbReference>
<comment type="caution">
    <text evidence="3">The sequence shown here is derived from an EMBL/GenBank/DDBJ whole genome shotgun (WGS) entry which is preliminary data.</text>
</comment>
<sequence>MRPTHVAGQLAFLALIAGLTLTGCSAQEESESVPDGAAEEAETPAAEEAAGDAADDDDADDADDADRVGEFVSFSVPEGWEAQANLIESSESLPFVDEALIYTDPESTASTPRNVTIMVNAPVENYPDDPESFLESLKSGTEDQGYEATFEELPAALIDGAEVVGFASETDYGQGLVRQHTYGLVLDSDRPVTIVFSDVPEEFDAHEDEFDAILASIETY</sequence>
<evidence type="ECO:0000256" key="1">
    <source>
        <dbReference type="SAM" id="MobiDB-lite"/>
    </source>
</evidence>
<dbReference type="PROSITE" id="PS51257">
    <property type="entry name" value="PROKAR_LIPOPROTEIN"/>
    <property type="match status" value="1"/>
</dbReference>
<evidence type="ECO:0008006" key="5">
    <source>
        <dbReference type="Google" id="ProtNLM"/>
    </source>
</evidence>
<dbReference type="Gene3D" id="3.40.1000.10">
    <property type="entry name" value="Mog1/PsbP, alpha/beta/alpha sandwich"/>
    <property type="match status" value="1"/>
</dbReference>
<evidence type="ECO:0000313" key="3">
    <source>
        <dbReference type="EMBL" id="RCK60148.1"/>
    </source>
</evidence>
<feature type="chain" id="PRO_5016636281" description="PsbP C-terminal domain-containing protein" evidence="2">
    <location>
        <begin position="27"/>
        <end position="220"/>
    </location>
</feature>
<dbReference type="RefSeq" id="WP_114117761.1">
    <property type="nucleotide sequence ID" value="NZ_BMHU01000006.1"/>
</dbReference>
<proteinExistence type="predicted"/>
<feature type="region of interest" description="Disordered" evidence="1">
    <location>
        <begin position="25"/>
        <end position="64"/>
    </location>
</feature>
<feature type="signal peptide" evidence="2">
    <location>
        <begin position="1"/>
        <end position="26"/>
    </location>
</feature>
<organism evidence="3 4">
    <name type="scientific">Microbacterium sorbitolivorans</name>
    <dbReference type="NCBI Taxonomy" id="1867410"/>
    <lineage>
        <taxon>Bacteria</taxon>
        <taxon>Bacillati</taxon>
        <taxon>Actinomycetota</taxon>
        <taxon>Actinomycetes</taxon>
        <taxon>Micrococcales</taxon>
        <taxon>Microbacteriaceae</taxon>
        <taxon>Microbacterium</taxon>
    </lineage>
</organism>
<accession>A0A367Y2T8</accession>
<dbReference type="OrthoDB" id="9912669at2"/>
<feature type="compositionally biased region" description="Acidic residues" evidence="1">
    <location>
        <begin position="28"/>
        <end position="42"/>
    </location>
</feature>
<evidence type="ECO:0000313" key="4">
    <source>
        <dbReference type="Proteomes" id="UP000253508"/>
    </source>
</evidence>
<keyword evidence="2" id="KW-0732">Signal</keyword>
<keyword evidence="4" id="KW-1185">Reference proteome</keyword>
<reference evidence="3 4" key="1">
    <citation type="submission" date="2018-07" db="EMBL/GenBank/DDBJ databases">
        <title>Microbacterium endoborsara sp. nov., a novel actinobacterium isolated from Borszczowia aralocaspica.</title>
        <authorList>
            <person name="An D."/>
        </authorList>
    </citation>
    <scope>NUCLEOTIDE SEQUENCE [LARGE SCALE GENOMIC DNA]</scope>
    <source>
        <strain evidence="3 4">C1.15228</strain>
    </source>
</reference>
<evidence type="ECO:0000256" key="2">
    <source>
        <dbReference type="SAM" id="SignalP"/>
    </source>
</evidence>
<dbReference type="AlphaFoldDB" id="A0A367Y2T8"/>
<name>A0A367Y2T8_9MICO</name>
<feature type="compositionally biased region" description="Acidic residues" evidence="1">
    <location>
        <begin position="49"/>
        <end position="64"/>
    </location>
</feature>